<dbReference type="Gene3D" id="1.25.10.10">
    <property type="entry name" value="Leucine-rich Repeat Variant"/>
    <property type="match status" value="7"/>
</dbReference>
<dbReference type="InterPro" id="IPR016024">
    <property type="entry name" value="ARM-type_fold"/>
</dbReference>
<proteinExistence type="predicted"/>
<dbReference type="SUPFAM" id="SSF48371">
    <property type="entry name" value="ARM repeat"/>
    <property type="match status" value="4"/>
</dbReference>
<protein>
    <recommendedName>
        <fullName evidence="4">TOG domain-containing protein</fullName>
    </recommendedName>
</protein>
<dbReference type="GeneID" id="7198435"/>
<feature type="domain" description="TOG" evidence="4">
    <location>
        <begin position="1529"/>
        <end position="1759"/>
    </location>
</feature>
<gene>
    <name evidence="5" type="ORF">PHATRDRAFT_49748</name>
</gene>
<name>B7GBS0_PHATC</name>
<feature type="domain" description="TOG" evidence="4">
    <location>
        <begin position="2435"/>
        <end position="2664"/>
    </location>
</feature>
<dbReference type="InParanoid" id="B7GBS0"/>
<dbReference type="KEGG" id="pti:PHATRDRAFT_49748"/>
<dbReference type="GO" id="GO:0034198">
    <property type="term" value="P:cellular response to amino acid starvation"/>
    <property type="evidence" value="ECO:0007669"/>
    <property type="project" value="TreeGrafter"/>
</dbReference>
<dbReference type="Pfam" id="PF24984">
    <property type="entry name" value="HEAT_EF3_GNC1"/>
    <property type="match status" value="1"/>
</dbReference>
<dbReference type="SMART" id="SM01349">
    <property type="entry name" value="TOG"/>
    <property type="match status" value="2"/>
</dbReference>
<dbReference type="STRING" id="556484.B7GBS0"/>
<dbReference type="InterPro" id="IPR057546">
    <property type="entry name" value="HEAT_GCN1"/>
</dbReference>
<dbReference type="EMBL" id="CM000626">
    <property type="protein sequence ID" value="EEC43895.1"/>
    <property type="molecule type" value="Genomic_DNA"/>
</dbReference>
<evidence type="ECO:0000256" key="3">
    <source>
        <dbReference type="SAM" id="MobiDB-lite"/>
    </source>
</evidence>
<dbReference type="InterPro" id="IPR011989">
    <property type="entry name" value="ARM-like"/>
</dbReference>
<feature type="repeat" description="HEAT" evidence="2">
    <location>
        <begin position="1700"/>
        <end position="1737"/>
    </location>
</feature>
<dbReference type="Pfam" id="PF24987">
    <property type="entry name" value="HEAT_EF3_N"/>
    <property type="match status" value="1"/>
</dbReference>
<dbReference type="PROSITE" id="PS50077">
    <property type="entry name" value="HEAT_REPEAT"/>
    <property type="match status" value="5"/>
</dbReference>
<evidence type="ECO:0000256" key="1">
    <source>
        <dbReference type="ARBA" id="ARBA00022737"/>
    </source>
</evidence>
<dbReference type="GO" id="GO:0019887">
    <property type="term" value="F:protein kinase regulator activity"/>
    <property type="evidence" value="ECO:0007669"/>
    <property type="project" value="TreeGrafter"/>
</dbReference>
<evidence type="ECO:0000256" key="2">
    <source>
        <dbReference type="PROSITE-ProRule" id="PRU00103"/>
    </source>
</evidence>
<keyword evidence="1" id="KW-0677">Repeat</keyword>
<dbReference type="InterPro" id="IPR021133">
    <property type="entry name" value="HEAT_type_2"/>
</dbReference>
<dbReference type="GO" id="GO:0005829">
    <property type="term" value="C:cytosol"/>
    <property type="evidence" value="ECO:0007669"/>
    <property type="project" value="TreeGrafter"/>
</dbReference>
<dbReference type="InterPro" id="IPR034085">
    <property type="entry name" value="TOG"/>
</dbReference>
<organism evidence="5 6">
    <name type="scientific">Phaeodactylum tricornutum (strain CCAP 1055/1)</name>
    <dbReference type="NCBI Taxonomy" id="556484"/>
    <lineage>
        <taxon>Eukaryota</taxon>
        <taxon>Sar</taxon>
        <taxon>Stramenopiles</taxon>
        <taxon>Ochrophyta</taxon>
        <taxon>Bacillariophyta</taxon>
        <taxon>Bacillariophyceae</taxon>
        <taxon>Bacillariophycidae</taxon>
        <taxon>Naviculales</taxon>
        <taxon>Phaeodactylaceae</taxon>
        <taxon>Phaeodactylum</taxon>
    </lineage>
</organism>
<accession>B7GBS0</accession>
<feature type="region of interest" description="Disordered" evidence="3">
    <location>
        <begin position="1323"/>
        <end position="1365"/>
    </location>
</feature>
<feature type="repeat" description="HEAT" evidence="2">
    <location>
        <begin position="1978"/>
        <end position="2015"/>
    </location>
</feature>
<dbReference type="PANTHER" id="PTHR23346">
    <property type="entry name" value="TRANSLATIONAL ACTIVATOR GCN1-RELATED"/>
    <property type="match status" value="1"/>
</dbReference>
<dbReference type="eggNOG" id="KOG1242">
    <property type="taxonomic scope" value="Eukaryota"/>
</dbReference>
<dbReference type="PaxDb" id="2850-Phatr49748"/>
<feature type="repeat" description="HEAT" evidence="2">
    <location>
        <begin position="2167"/>
        <end position="2204"/>
    </location>
</feature>
<evidence type="ECO:0000259" key="4">
    <source>
        <dbReference type="SMART" id="SM01349"/>
    </source>
</evidence>
<feature type="repeat" description="HEAT" evidence="2">
    <location>
        <begin position="1820"/>
        <end position="1858"/>
    </location>
</feature>
<dbReference type="HOGENOM" id="CLU_226742_0_0_1"/>
<dbReference type="Proteomes" id="UP000000759">
    <property type="component" value="Chromosome 24"/>
</dbReference>
<reference evidence="5 6" key="1">
    <citation type="journal article" date="2008" name="Nature">
        <title>The Phaeodactylum genome reveals the evolutionary history of diatom genomes.</title>
        <authorList>
            <person name="Bowler C."/>
            <person name="Allen A.E."/>
            <person name="Badger J.H."/>
            <person name="Grimwood J."/>
            <person name="Jabbari K."/>
            <person name="Kuo A."/>
            <person name="Maheswari U."/>
            <person name="Martens C."/>
            <person name="Maumus F."/>
            <person name="Otillar R.P."/>
            <person name="Rayko E."/>
            <person name="Salamov A."/>
            <person name="Vandepoele K."/>
            <person name="Beszteri B."/>
            <person name="Gruber A."/>
            <person name="Heijde M."/>
            <person name="Katinka M."/>
            <person name="Mock T."/>
            <person name="Valentin K."/>
            <person name="Verret F."/>
            <person name="Berges J.A."/>
            <person name="Brownlee C."/>
            <person name="Cadoret J.P."/>
            <person name="Chiovitti A."/>
            <person name="Choi C.J."/>
            <person name="Coesel S."/>
            <person name="De Martino A."/>
            <person name="Detter J.C."/>
            <person name="Durkin C."/>
            <person name="Falciatore A."/>
            <person name="Fournet J."/>
            <person name="Haruta M."/>
            <person name="Huysman M.J."/>
            <person name="Jenkins B.D."/>
            <person name="Jiroutova K."/>
            <person name="Jorgensen R.E."/>
            <person name="Joubert Y."/>
            <person name="Kaplan A."/>
            <person name="Kroger N."/>
            <person name="Kroth P.G."/>
            <person name="La Roche J."/>
            <person name="Lindquist E."/>
            <person name="Lommer M."/>
            <person name="Martin-Jezequel V."/>
            <person name="Lopez P.J."/>
            <person name="Lucas S."/>
            <person name="Mangogna M."/>
            <person name="McGinnis K."/>
            <person name="Medlin L.K."/>
            <person name="Montsant A."/>
            <person name="Oudot-Le Secq M.P."/>
            <person name="Napoli C."/>
            <person name="Obornik M."/>
            <person name="Parker M.S."/>
            <person name="Petit J.L."/>
            <person name="Porcel B.M."/>
            <person name="Poulsen N."/>
            <person name="Robison M."/>
            <person name="Rychlewski L."/>
            <person name="Rynearson T.A."/>
            <person name="Schmutz J."/>
            <person name="Shapiro H."/>
            <person name="Siaut M."/>
            <person name="Stanley M."/>
            <person name="Sussman M.R."/>
            <person name="Taylor A.R."/>
            <person name="Vardi A."/>
            <person name="von Dassow P."/>
            <person name="Vyverman W."/>
            <person name="Willis A."/>
            <person name="Wyrwicz L.S."/>
            <person name="Rokhsar D.S."/>
            <person name="Weissenbach J."/>
            <person name="Armbrust E.V."/>
            <person name="Green B.R."/>
            <person name="Van de Peer Y."/>
            <person name="Grigoriev I.V."/>
        </authorList>
    </citation>
    <scope>NUCLEOTIDE SEQUENCE [LARGE SCALE GENOMIC DNA]</scope>
    <source>
        <strain evidence="5 6">CCAP 1055/1</strain>
    </source>
</reference>
<dbReference type="GO" id="GO:0006417">
    <property type="term" value="P:regulation of translation"/>
    <property type="evidence" value="ECO:0007669"/>
    <property type="project" value="TreeGrafter"/>
</dbReference>
<dbReference type="PANTHER" id="PTHR23346:SF7">
    <property type="entry name" value="STALLED RIBOSOME SENSOR GCN1"/>
    <property type="match status" value="1"/>
</dbReference>
<feature type="repeat" description="HEAT" evidence="2">
    <location>
        <begin position="1621"/>
        <end position="1657"/>
    </location>
</feature>
<reference evidence="6" key="2">
    <citation type="submission" date="2008-08" db="EMBL/GenBank/DDBJ databases">
        <authorList>
            <consortium name="Diatom Consortium"/>
            <person name="Grigoriev I."/>
            <person name="Grimwood J."/>
            <person name="Kuo A."/>
            <person name="Otillar R.P."/>
            <person name="Salamov A."/>
            <person name="Detter J.C."/>
            <person name="Lindquist E."/>
            <person name="Shapiro H."/>
            <person name="Lucas S."/>
            <person name="Glavina del Rio T."/>
            <person name="Pitluck S."/>
            <person name="Rokhsar D."/>
            <person name="Bowler C."/>
        </authorList>
    </citation>
    <scope>GENOME REANNOTATION</scope>
    <source>
        <strain evidence="6">CCAP 1055/1</strain>
    </source>
</reference>
<evidence type="ECO:0000313" key="5">
    <source>
        <dbReference type="EMBL" id="EEC43895.1"/>
    </source>
</evidence>
<dbReference type="RefSeq" id="XP_002184496.1">
    <property type="nucleotide sequence ID" value="XM_002184460.1"/>
</dbReference>
<feature type="compositionally biased region" description="Basic and acidic residues" evidence="3">
    <location>
        <begin position="1355"/>
        <end position="1365"/>
    </location>
</feature>
<evidence type="ECO:0000313" key="6">
    <source>
        <dbReference type="Proteomes" id="UP000000759"/>
    </source>
</evidence>
<dbReference type="OrthoDB" id="5148094at2759"/>
<dbReference type="Pfam" id="PF25801">
    <property type="entry name" value="HEAT_GCN1_C_2"/>
    <property type="match status" value="1"/>
</dbReference>
<dbReference type="Pfam" id="PF23271">
    <property type="entry name" value="HEAT_GCN1"/>
    <property type="match status" value="2"/>
</dbReference>
<sequence>MRDESHTLDPDINDDVDQFYQDLYTLASSRPDTWLNKRRTVLVERTQRALQQQDEATRRVLLECAKDITGSSLNAYRRIVPIYAWCLRTAEAGDLHANDEARLWSALARLLDEAGDAQLLDDTVAILSQPPPTESDRQRWTSTLYTLASTFALDSSDNTDNAPVLPAIALGSALDSATAADPSPSTTPVALQSNDWTALLLSYTLAVYTSENEMALVRTMLQHIPDETFQTTVCPALLLKVKSHPDKAWPTVTGWIRHFVTGTSETTVVSPDWLAHVVKCIQSPKSTIRDAAVRLVQVWARAASAGTTSNGVVLQFSQALAASNATLVPSRVSMYECLTELAEVVDVSRPDTDSSIVDSLGSIVDGLLHLLAKVPATKADPKVVIGMRALLAWTLLLRNVLGSDVEDDDNNNAKVYRQALHTMKQPLLLVAKPSTDTAGPILSLLLSRVHPDTLEPLVKDWFVDLQLQKAMETWVEVANTKKTLYWEGLACLYLTVLHSAVTSQPIPSWAHKVIGTGGNDACNTKTTCFLYSTSNCNGLSRIIVARIVALYVQLASQRSDDGNASESFVNAFPRSNSISAAASALAVGVISITTGEDLSRNAATDVAALLALWKTILTYKPSAAQTLTLALAAVVNQQGVVWDKRSRQENATREARESEISGLARTSFPIDGHAVRRVAHLLREKCPDVVSVWILMHVNSSLKTEGHQRTALVFNTLRALQSTLDRRDNTAIDVEIWAAEIVSWTGHSQSKDSAITSGVWHNAVLSLTTSLGGVASNCSSELNQDGCEVSAYTVAYKLCHSLGARWADRLRHLLSKVEGLSDHQIAVYQTPFGTLYASDDEKPAVERKGGKKHLTEEEAWEIQMKTEMAEKNETTNSSTSRPLSVEEQRIVDSQDNVRGEVSALLEDDYCRVLHSIRTLCASDIELGNTCLPAVFEIILQTAVASCPAISKLRTLQDVSFVTLTTLATCVYEIHEIHAPTLAQALMISCRKGTAVEEGIFHKKEGRALSVSPLPSPCASAACVIYEMDHFGEPLSGSSFQFLFPIVYSSLLGPRTPPGCEAAVRVLDRHTLLLSGRSSSELVTPLRKDMAAGLLGLLKYDRAQTFQDPTAYEALVACYHIDDSSSFPLSANELAPLLDERGALGGKNCRKAAMLALAKIASVQRKTVKMNPLVENRIWLNCFEEDDDVRSEAQKAWAIVHEAESFDCKDTPRPSPLYAAPLLPLLNNRDKSIVHAAASAFAHAMALHPNSVSRNVETLCKLYIEAFPTARQPALSENLLKAANSLPAPAKKKPILAGLSSKKVPPKKSALAVAGIGKQRTSKKKAASSALLKPKEERTLDPEALESQFTGVRGPSKTEDQDSPDRISTRLGVLSALAATTSSTMRVEMDETTLKLLTSFLMAYGIADSNDGVKGAARNTLRDVVASNGGSDEAIAFLLPHLEAVLRTGVANEAALSSLPIDKVPRDTSASDRRKEGAVVALGSVALHLKGPANEEKVDGTIAMLISALKTPSEEVQTSIADALTKLMKKGRTQERIESILTSLLHDCLFGATLAQRRGAAYGLSAAIKGSGITALKKYDIVRKLEEVCVTGEASGKEGSLFAIELLSERLGLLFEPYVIVLLPALLKSFSDTSDHVRIAASHTVGLIMSKLSAHGVKLVMPAVLKAFEDPAWRTKQASIHMLGSMSHLAPKQLASALPKVVPKLTEAFSDTHPKVKQSAQEALDEISTVIRNPEISSISSILLKALTDPADNTVKALEGLIETEFLHAIDAPSLALIVPILHRGLRDRGANSKRYGGLIAGNICTMINDPKDFVPYLPTLLPDLQTALLDPIPDVRSTAAKALGSLTRSLGEYILPDLRPWLIRKLRDHTCSSAERSGAAQGLTEVLVASGSAVVDDAMRNEILPLRSYPQASTREGVLWMLTFLPPALGQGFTPLIDVSLPALINGLSDDSEPVRDVAMRAGRVLIRSHGKVHVDKILPSLELGLRDEDYRIRVSSLSLLGDLLSTIGGTSMVKGDGDTQDDIRKAERAQAQIALALGPETRRRVYSGLYMARNDSTHAVRTSAIQVWKTVVSVTARTLRDILPVLVSQIIANLASGHEERTEVAGRCLGDVVSKLGDSVLPQIIPVLRNALYDGDTDTKRGVCVGLTEVINRSTKDQIIKFIEIIVKVVQDALSDDDEVVRQMAAASFQSLHSLVGSRAFDEVVPSLMVSLEVSENDEVTRTKALNGLTGILSIRSRELLPYIVPRLIEHPISANHARALAGISQVTGDTIYHHFSSIIPALLGELAKGGYDEEDAVRQCSSMICASVHEAGVNWLIREVVSKCGSDKASLRTESCRMLEDIVRERAEKRDFYEQIPIILRELLYRLNDEDTEVLKATNSAFSTLTKFVPAEELVKHIEFMRNLLASMVSDARRRKGGVGDGEFLLPGFNRPKGLEPLLPIYQRGILYGTPSIREVAAAGLGEVLTITSTKYLVGPFIIKITGPLLRIVGDRNPSNVKIAILKTLGLILVKGGPALRAFVPQFQTTFVKALSDPSRQVRLEAIAALSLLMPISSRVDPLIKELVSGAAGKAIIIEGVAATAVQAATLQALATVLKIGGAKAKLPSTIPSALDASEKLLESHDEGVRHGAAKVLGEACALLGSESSIEVLRSIVVKHHDNSSDSRHGKACAIRYILSTKDGSAVEEAIPSLKKLVCEYLYDDKSIVRESACVALGAVIGRSPDTKVAFRDCESVLLKLLGNSKEPMEIHRAIARGFCVALMMIKKDQRIETMGLPLLNECLQQALSGSQRVQFAYNDVLWLALDVPSGQDGLKRYSESPS</sequence>
<keyword evidence="6" id="KW-1185">Reference proteome</keyword>